<reference evidence="2" key="1">
    <citation type="submission" date="2022-01" db="EMBL/GenBank/DDBJ databases">
        <title>Comparative genomics reveals a dynamic genome evolution in the ectomycorrhizal milk-cap (Lactarius) mushrooms.</title>
        <authorList>
            <consortium name="DOE Joint Genome Institute"/>
            <person name="Lebreton A."/>
            <person name="Tang N."/>
            <person name="Kuo A."/>
            <person name="LaButti K."/>
            <person name="Drula E."/>
            <person name="Barry K."/>
            <person name="Clum A."/>
            <person name="Lipzen A."/>
            <person name="Mousain D."/>
            <person name="Ng V."/>
            <person name="Wang R."/>
            <person name="Wang X."/>
            <person name="Dai Y."/>
            <person name="Henrissat B."/>
            <person name="Grigoriev I.V."/>
            <person name="Guerin-Laguette A."/>
            <person name="Yu F."/>
            <person name="Martin F.M."/>
        </authorList>
    </citation>
    <scope>NUCLEOTIDE SEQUENCE</scope>
    <source>
        <strain evidence="2">QP</strain>
    </source>
</reference>
<comment type="caution">
    <text evidence="2">The sequence shown here is derived from an EMBL/GenBank/DDBJ whole genome shotgun (WGS) entry which is preliminary data.</text>
</comment>
<protein>
    <recommendedName>
        <fullName evidence="4">Crinkler (CRN) family protein</fullName>
    </recommendedName>
</protein>
<evidence type="ECO:0000313" key="3">
    <source>
        <dbReference type="Proteomes" id="UP001201163"/>
    </source>
</evidence>
<name>A0AAD4LLX3_9AGAM</name>
<dbReference type="PANTHER" id="PTHR33129:SF1">
    <property type="entry name" value="ATP-BINDING PROTEIN"/>
    <property type="match status" value="1"/>
</dbReference>
<organism evidence="2 3">
    <name type="scientific">Lactarius akahatsu</name>
    <dbReference type="NCBI Taxonomy" id="416441"/>
    <lineage>
        <taxon>Eukaryota</taxon>
        <taxon>Fungi</taxon>
        <taxon>Dikarya</taxon>
        <taxon>Basidiomycota</taxon>
        <taxon>Agaricomycotina</taxon>
        <taxon>Agaricomycetes</taxon>
        <taxon>Russulales</taxon>
        <taxon>Russulaceae</taxon>
        <taxon>Lactarius</taxon>
    </lineage>
</organism>
<evidence type="ECO:0008006" key="4">
    <source>
        <dbReference type="Google" id="ProtNLM"/>
    </source>
</evidence>
<gene>
    <name evidence="2" type="ORF">EDB92DRAFT_2084426</name>
</gene>
<dbReference type="AlphaFoldDB" id="A0AAD4LLX3"/>
<feature type="region of interest" description="Disordered" evidence="1">
    <location>
        <begin position="627"/>
        <end position="647"/>
    </location>
</feature>
<sequence>MATTHFRVYVPFLDILCSFRRNMDMSCIGDLLEVIWGKEGGRLTGQKVGFSQLSLRPLVSHLKNQHSNSHFYCPQVNPVSLEPRDTLQKRVAYSARVTELADKADTDPVPPGWWDLENLHVYLYVHFGPEVQAAEQLYKTLWGEELKVILKEISDDNGTTWKYVPETRIGSLRMLGYTVPCLLLRPEYDITFNTFNEDHRTAKRRECGGVVATGQPGIGKTCFLYYALLRRLSEMKPVALERPGFFILFHEGGVYRYSNTDPDSLPERTWALSDSNENAPQPCSAFGTVSKRRTAWVIQTTSPAEKRWKNWKKYCTADMFVMNPISIEEVTVLGKLLKPEVDVSDLQRIYRKWGPSARTCLQLLQDGEERLHERMVTKTAGDFVTDPLPITKYNESKVSHLLFSIRPENQSRIGRKAQVPEMATDHIKAIISYAAADAEARDQINFFEKISTHPDFKVPAGKMFEGFVLSWLYARQNVEPLSCFATGQAVLEIPACGKKQTTFFGSKATLTEGNQPPFCLLPTAQNFATADAIVITDEFVITIQVTVSDKHDAKKRGFDKIKELIPTPLKRDKWRHVFITDSDKKAVSLRNQFLPDLPQNALVYSGVFDILWSGVTREHVEAFFNEKNSQPTSQQPPCGNSMEVDGV</sequence>
<feature type="compositionally biased region" description="Polar residues" evidence="1">
    <location>
        <begin position="627"/>
        <end position="638"/>
    </location>
</feature>
<dbReference type="EMBL" id="JAKELL010000011">
    <property type="protein sequence ID" value="KAH8995601.1"/>
    <property type="molecule type" value="Genomic_DNA"/>
</dbReference>
<proteinExistence type="predicted"/>
<keyword evidence="3" id="KW-1185">Reference proteome</keyword>
<evidence type="ECO:0000256" key="1">
    <source>
        <dbReference type="SAM" id="MobiDB-lite"/>
    </source>
</evidence>
<dbReference type="Proteomes" id="UP001201163">
    <property type="component" value="Unassembled WGS sequence"/>
</dbReference>
<dbReference type="PANTHER" id="PTHR33129">
    <property type="entry name" value="PROTEIN KINASE DOMAIN-CONTAINING PROTEIN-RELATED"/>
    <property type="match status" value="1"/>
</dbReference>
<dbReference type="InterPro" id="IPR052980">
    <property type="entry name" value="Crinkler_effector"/>
</dbReference>
<accession>A0AAD4LLX3</accession>
<evidence type="ECO:0000313" key="2">
    <source>
        <dbReference type="EMBL" id="KAH8995601.1"/>
    </source>
</evidence>